<name>A0A844HKT4_9RHOB</name>
<dbReference type="NCBIfam" id="TIGR00976">
    <property type="entry name" value="CocE_NonD"/>
    <property type="match status" value="1"/>
</dbReference>
<gene>
    <name evidence="3" type="ORF">GL300_16630</name>
</gene>
<keyword evidence="4" id="KW-1185">Reference proteome</keyword>
<dbReference type="RefSeq" id="WP_155040778.1">
    <property type="nucleotide sequence ID" value="NZ_JBHGCD010000017.1"/>
</dbReference>
<proteinExistence type="predicted"/>
<dbReference type="InterPro" id="IPR008979">
    <property type="entry name" value="Galactose-bd-like_sf"/>
</dbReference>
<evidence type="ECO:0000313" key="4">
    <source>
        <dbReference type="Proteomes" id="UP000449846"/>
    </source>
</evidence>
<dbReference type="InterPro" id="IPR050585">
    <property type="entry name" value="Xaa-Pro_dipeptidyl-ppase/CocE"/>
</dbReference>
<dbReference type="PANTHER" id="PTHR43056">
    <property type="entry name" value="PEPTIDASE S9 PROLYL OLIGOPEPTIDASE"/>
    <property type="match status" value="1"/>
</dbReference>
<organism evidence="3 4">
    <name type="scientific">Paracoccus litorisediminis</name>
    <dbReference type="NCBI Taxonomy" id="2006130"/>
    <lineage>
        <taxon>Bacteria</taxon>
        <taxon>Pseudomonadati</taxon>
        <taxon>Pseudomonadota</taxon>
        <taxon>Alphaproteobacteria</taxon>
        <taxon>Rhodobacterales</taxon>
        <taxon>Paracoccaceae</taxon>
        <taxon>Paracoccus</taxon>
    </lineage>
</organism>
<dbReference type="Pfam" id="PF08530">
    <property type="entry name" value="PepX_C"/>
    <property type="match status" value="1"/>
</dbReference>
<dbReference type="Proteomes" id="UP000449846">
    <property type="component" value="Unassembled WGS sequence"/>
</dbReference>
<accession>A0A844HKT4</accession>
<dbReference type="Gene3D" id="2.60.120.260">
    <property type="entry name" value="Galactose-binding domain-like"/>
    <property type="match status" value="1"/>
</dbReference>
<feature type="domain" description="Xaa-Pro dipeptidyl-peptidase C-terminal" evidence="2">
    <location>
        <begin position="279"/>
        <end position="528"/>
    </location>
</feature>
<evidence type="ECO:0000259" key="2">
    <source>
        <dbReference type="SMART" id="SM00939"/>
    </source>
</evidence>
<dbReference type="InterPro" id="IPR000383">
    <property type="entry name" value="Xaa-Pro-like_dom"/>
</dbReference>
<evidence type="ECO:0000313" key="3">
    <source>
        <dbReference type="EMBL" id="MTH60843.1"/>
    </source>
</evidence>
<dbReference type="SMART" id="SM00939">
    <property type="entry name" value="PepX_C"/>
    <property type="match status" value="1"/>
</dbReference>
<dbReference type="PANTHER" id="PTHR43056:SF10">
    <property type="entry name" value="COCE_NOND FAMILY, PUTATIVE (AFU_ORTHOLOGUE AFUA_7G00600)-RELATED"/>
    <property type="match status" value="1"/>
</dbReference>
<dbReference type="Pfam" id="PF02129">
    <property type="entry name" value="Peptidase_S15"/>
    <property type="match status" value="1"/>
</dbReference>
<dbReference type="AlphaFoldDB" id="A0A844HKT4"/>
<dbReference type="InterPro" id="IPR029058">
    <property type="entry name" value="AB_hydrolase_fold"/>
</dbReference>
<dbReference type="OrthoDB" id="9806163at2"/>
<evidence type="ECO:0000256" key="1">
    <source>
        <dbReference type="ARBA" id="ARBA00022801"/>
    </source>
</evidence>
<sequence>MTIEEHVWIPLADGTRLGARIWHPDGDAPAPAILEYIPYRKREGTRGRDEPMHGYFASRGYVAIRVDMRGTGESDGHMADEYLLQEQDDALEVIAWIAAQDWCDGNVGMMGKSWGGFNSLQVAARHPPALKAIISAYSTDDRFRDDIHYMGGALLNDNLWWGTIMLAYQSRPLDPEIVGEDWRKAWLDRIEKLPFFPAIWASHQRYDDYWKHGSVQEDWSAIECPVLVIGGWSDSYTNTVPRLVANLQAPAWGIIGPWGHIYPMDGVPGPAIGFLQEATDWWDHWLRGIDRGIEAQPKMRFYEQDSFAPTGTRLANPGRWIAEAEWPSPRLDWTDFPLGADGVLGSAATGDLAICSPQSHGKAAGEWMGVGCVGENPTDQRLDDGGSLNFDSAPLVDDMSVVGAPRLRLRLASDKPVAQLVARLSEILPCGQVTRVSYQVLNLTHRDSHETPEALEPGRFYDVTVTMNALAHRFAKGNRVRVSIGTAYWPMIWPAPERATLTIRGSESRAELPLRAPSPLDAQVSFAPPQPGPACAITQVDPGTVRRWTEQDHVSGETTYHTEGIGGLFGEGILRFDDIGTTIGHSLKRTLTIRDDDPLSAHYHLRQSYDIGREGWQIRIESVTEMRSDRDDFLISGQLQAFENGALVATRDWDERIPRQLI</sequence>
<dbReference type="SUPFAM" id="SSF53474">
    <property type="entry name" value="alpha/beta-Hydrolases"/>
    <property type="match status" value="1"/>
</dbReference>
<comment type="caution">
    <text evidence="3">The sequence shown here is derived from an EMBL/GenBank/DDBJ whole genome shotgun (WGS) entry which is preliminary data.</text>
</comment>
<dbReference type="InterPro" id="IPR013736">
    <property type="entry name" value="Xaa-Pro_dipept_C"/>
</dbReference>
<keyword evidence="1 3" id="KW-0378">Hydrolase</keyword>
<dbReference type="Gene3D" id="1.10.3020.10">
    <property type="entry name" value="alpha-amino acid ester hydrolase ( Helical cap domain)"/>
    <property type="match status" value="1"/>
</dbReference>
<protein>
    <submittedName>
        <fullName evidence="3">CocE/NonD family hydrolase</fullName>
    </submittedName>
</protein>
<dbReference type="InterPro" id="IPR005674">
    <property type="entry name" value="CocE/Ser_esterase"/>
</dbReference>
<dbReference type="EMBL" id="WMIG01000010">
    <property type="protein sequence ID" value="MTH60843.1"/>
    <property type="molecule type" value="Genomic_DNA"/>
</dbReference>
<dbReference type="GO" id="GO:0008239">
    <property type="term" value="F:dipeptidyl-peptidase activity"/>
    <property type="evidence" value="ECO:0007669"/>
    <property type="project" value="InterPro"/>
</dbReference>
<dbReference type="SUPFAM" id="SSF49785">
    <property type="entry name" value="Galactose-binding domain-like"/>
    <property type="match status" value="1"/>
</dbReference>
<dbReference type="Gene3D" id="3.40.50.1820">
    <property type="entry name" value="alpha/beta hydrolase"/>
    <property type="match status" value="1"/>
</dbReference>
<reference evidence="3 4" key="1">
    <citation type="submission" date="2019-11" db="EMBL/GenBank/DDBJ databases">
        <authorList>
            <person name="Dong K."/>
        </authorList>
    </citation>
    <scope>NUCLEOTIDE SEQUENCE [LARGE SCALE GENOMIC DNA]</scope>
    <source>
        <strain evidence="3 4">NBRC 112902</strain>
    </source>
</reference>